<evidence type="ECO:0000313" key="4">
    <source>
        <dbReference type="EMBL" id="NHN31025.1"/>
    </source>
</evidence>
<dbReference type="Pfam" id="PF13478">
    <property type="entry name" value="XdhC_C"/>
    <property type="match status" value="1"/>
</dbReference>
<accession>A0ABX0J3W0</accession>
<dbReference type="InterPro" id="IPR052698">
    <property type="entry name" value="MoCofactor_Util/Proc"/>
</dbReference>
<feature type="compositionally biased region" description="Basic and acidic residues" evidence="1">
    <location>
        <begin position="328"/>
        <end position="337"/>
    </location>
</feature>
<dbReference type="Proteomes" id="UP001165962">
    <property type="component" value="Unassembled WGS sequence"/>
</dbReference>
<dbReference type="Pfam" id="PF02625">
    <property type="entry name" value="XdhC_CoxI"/>
    <property type="match status" value="1"/>
</dbReference>
<gene>
    <name evidence="4" type="ORF">G9U52_14390</name>
</gene>
<keyword evidence="5" id="KW-1185">Reference proteome</keyword>
<evidence type="ECO:0000256" key="1">
    <source>
        <dbReference type="SAM" id="MobiDB-lite"/>
    </source>
</evidence>
<dbReference type="PANTHER" id="PTHR30388:SF6">
    <property type="entry name" value="XANTHINE DEHYDROGENASE SUBUNIT A-RELATED"/>
    <property type="match status" value="1"/>
</dbReference>
<dbReference type="PANTHER" id="PTHR30388">
    <property type="entry name" value="ALDEHYDE OXIDOREDUCTASE MOLYBDENUM COFACTOR ASSEMBLY PROTEIN"/>
    <property type="match status" value="1"/>
</dbReference>
<evidence type="ECO:0000259" key="2">
    <source>
        <dbReference type="Pfam" id="PF02625"/>
    </source>
</evidence>
<sequence length="370" mass="40175">MEFHELLDRWSKQAGQAVLATVVAVEGHAYRKIGASMLIYESGQRIGGISPGCLETDLTERVNSLLSSKASQMVEYDMRNVDDFAWGEAVGCGGSVHVLLEPVTGELERILAELLLLLNNGYSKVFTRTRGVAGDMVYKIGEKTDQQGSGGSQQPEYERGDSDAAAIKSFEFICEPKPRLIILGAGADAEPIAEMAGKVGFRVVVSDWRESLCCTAQFGDCAMVAGSPKEAIDRLDVHSGDYVIVMSHQLQKDRQYLAALWPLSPRYVGLLGSEARADQLLEGRTPPAWLKWPVGLAIKAEGPMEIAVSVVAELIAVRRGAEIALGRRKSDDPDSKSNGDLFGGRRKSANGEAEANHSPRQQRRDGWIGD</sequence>
<feature type="domain" description="XdhC Rossmann" evidence="3">
    <location>
        <begin position="180"/>
        <end position="314"/>
    </location>
</feature>
<protein>
    <submittedName>
        <fullName evidence="4">XdhC family protein</fullName>
    </submittedName>
</protein>
<dbReference type="Gene3D" id="3.40.50.720">
    <property type="entry name" value="NAD(P)-binding Rossmann-like Domain"/>
    <property type="match status" value="1"/>
</dbReference>
<evidence type="ECO:0000259" key="3">
    <source>
        <dbReference type="Pfam" id="PF13478"/>
    </source>
</evidence>
<name>A0ABX0J3W0_9BACL</name>
<proteinExistence type="predicted"/>
<dbReference type="InterPro" id="IPR027051">
    <property type="entry name" value="XdhC_Rossmann_dom"/>
</dbReference>
<reference evidence="4" key="1">
    <citation type="submission" date="2020-03" db="EMBL/GenBank/DDBJ databases">
        <title>Draft sequencing of Paenibacilllus sp. S3N08.</title>
        <authorList>
            <person name="Kim D.-U."/>
        </authorList>
    </citation>
    <scope>NUCLEOTIDE SEQUENCE</scope>
    <source>
        <strain evidence="4">S3N08</strain>
    </source>
</reference>
<evidence type="ECO:0000313" key="5">
    <source>
        <dbReference type="Proteomes" id="UP001165962"/>
    </source>
</evidence>
<feature type="compositionally biased region" description="Basic and acidic residues" evidence="1">
    <location>
        <begin position="354"/>
        <end position="370"/>
    </location>
</feature>
<feature type="region of interest" description="Disordered" evidence="1">
    <location>
        <begin position="327"/>
        <end position="370"/>
    </location>
</feature>
<dbReference type="EMBL" id="JAAOIW010000004">
    <property type="protein sequence ID" value="NHN31025.1"/>
    <property type="molecule type" value="Genomic_DNA"/>
</dbReference>
<organism evidence="4 5">
    <name type="scientific">Paenibacillus agricola</name>
    <dbReference type="NCBI Taxonomy" id="2716264"/>
    <lineage>
        <taxon>Bacteria</taxon>
        <taxon>Bacillati</taxon>
        <taxon>Bacillota</taxon>
        <taxon>Bacilli</taxon>
        <taxon>Bacillales</taxon>
        <taxon>Paenibacillaceae</taxon>
        <taxon>Paenibacillus</taxon>
    </lineage>
</organism>
<dbReference type="RefSeq" id="WP_166150563.1">
    <property type="nucleotide sequence ID" value="NZ_JAAOIW010000004.1"/>
</dbReference>
<feature type="domain" description="XdhC- CoxI" evidence="2">
    <location>
        <begin position="10"/>
        <end position="77"/>
    </location>
</feature>
<dbReference type="InterPro" id="IPR003777">
    <property type="entry name" value="XdhC_CoxI"/>
</dbReference>
<comment type="caution">
    <text evidence="4">The sequence shown here is derived from an EMBL/GenBank/DDBJ whole genome shotgun (WGS) entry which is preliminary data.</text>
</comment>